<dbReference type="EMBL" id="JBHUEY010000001">
    <property type="protein sequence ID" value="MFD1782810.1"/>
    <property type="molecule type" value="Genomic_DNA"/>
</dbReference>
<evidence type="ECO:0000259" key="3">
    <source>
        <dbReference type="Pfam" id="PF25917"/>
    </source>
</evidence>
<dbReference type="InterPro" id="IPR058625">
    <property type="entry name" value="MdtA-like_BSH"/>
</dbReference>
<dbReference type="RefSeq" id="WP_377282659.1">
    <property type="nucleotide sequence ID" value="NZ_JBHRSI010000007.1"/>
</dbReference>
<dbReference type="Gene3D" id="1.10.287.470">
    <property type="entry name" value="Helix hairpin bin"/>
    <property type="match status" value="1"/>
</dbReference>
<dbReference type="Proteomes" id="UP001597237">
    <property type="component" value="Unassembled WGS sequence"/>
</dbReference>
<dbReference type="SUPFAM" id="SSF111369">
    <property type="entry name" value="HlyD-like secretion proteins"/>
    <property type="match status" value="1"/>
</dbReference>
<dbReference type="Gene3D" id="2.40.50.100">
    <property type="match status" value="1"/>
</dbReference>
<protein>
    <submittedName>
        <fullName evidence="5">Efflux RND transporter periplasmic adaptor subunit</fullName>
    </submittedName>
</protein>
<dbReference type="Gene3D" id="2.40.420.20">
    <property type="match status" value="1"/>
</dbReference>
<reference evidence="6" key="1">
    <citation type="journal article" date="2019" name="Int. J. Syst. Evol. Microbiol.">
        <title>The Global Catalogue of Microorganisms (GCM) 10K type strain sequencing project: providing services to taxonomists for standard genome sequencing and annotation.</title>
        <authorList>
            <consortium name="The Broad Institute Genomics Platform"/>
            <consortium name="The Broad Institute Genome Sequencing Center for Infectious Disease"/>
            <person name="Wu L."/>
            <person name="Ma J."/>
        </authorList>
    </citation>
    <scope>NUCLEOTIDE SEQUENCE [LARGE SCALE GENOMIC DNA]</scope>
    <source>
        <strain evidence="6">DFY28</strain>
    </source>
</reference>
<dbReference type="PANTHER" id="PTHR30469">
    <property type="entry name" value="MULTIDRUG RESISTANCE PROTEIN MDTA"/>
    <property type="match status" value="1"/>
</dbReference>
<keyword evidence="2" id="KW-0175">Coiled coil</keyword>
<name>A0ABW4N2A2_9CAUL</name>
<evidence type="ECO:0000313" key="6">
    <source>
        <dbReference type="Proteomes" id="UP001597237"/>
    </source>
</evidence>
<dbReference type="Gene3D" id="2.40.30.170">
    <property type="match status" value="1"/>
</dbReference>
<comment type="similarity">
    <text evidence="1">Belongs to the membrane fusion protein (MFP) (TC 8.A.1) family.</text>
</comment>
<evidence type="ECO:0000256" key="2">
    <source>
        <dbReference type="SAM" id="Coils"/>
    </source>
</evidence>
<keyword evidence="6" id="KW-1185">Reference proteome</keyword>
<dbReference type="Pfam" id="PF25917">
    <property type="entry name" value="BSH_RND"/>
    <property type="match status" value="1"/>
</dbReference>
<proteinExistence type="inferred from homology"/>
<dbReference type="InterPro" id="IPR058792">
    <property type="entry name" value="Beta-barrel_RND_2"/>
</dbReference>
<feature type="domain" description="Multidrug resistance protein MdtA-like barrel-sandwich hybrid" evidence="3">
    <location>
        <begin position="58"/>
        <end position="193"/>
    </location>
</feature>
<feature type="domain" description="CusB-like beta-barrel" evidence="4">
    <location>
        <begin position="207"/>
        <end position="277"/>
    </location>
</feature>
<dbReference type="NCBIfam" id="TIGR01730">
    <property type="entry name" value="RND_mfp"/>
    <property type="match status" value="1"/>
</dbReference>
<comment type="caution">
    <text evidence="5">The sequence shown here is derived from an EMBL/GenBank/DDBJ whole genome shotgun (WGS) entry which is preliminary data.</text>
</comment>
<dbReference type="InterPro" id="IPR006143">
    <property type="entry name" value="RND_pump_MFP"/>
</dbReference>
<sequence length="369" mass="38026">MRSLFLAAGLLGLAACHSPEAPAPKADAQARAVNVVTVEPRVLAGTLSASGPLIPREEAAVAPEVTGYRVSRVLVEEGAYVRRGQTLAQLDPALIEAQIAQQAAQAQQAQVQAERAQAEAARVEGLDAQGVLSSEDVQGRQFAARAARATAAAQQAALRDLRTRAAKLSVTAPVAGLVLERTVRPGDLAAGGATPWFRIARDGQIELEAQLAEADLARVRPGQSVEVELTGGARVQGTIRLVEPAIDPQTQLGAVRVSLPPHPQVRAGGFARANFASGVTPVLAVPESAIRYDADGASVMVVGPDNRVRQVAVKTGARGDGYVELVSGPAAGSRVLQRAASLVLPGDVVKPVQAAPPAAKAAPQPAAKR</sequence>
<organism evidence="5 6">
    <name type="scientific">Phenylobacterium terrae</name>
    <dbReference type="NCBI Taxonomy" id="2665495"/>
    <lineage>
        <taxon>Bacteria</taxon>
        <taxon>Pseudomonadati</taxon>
        <taxon>Pseudomonadota</taxon>
        <taxon>Alphaproteobacteria</taxon>
        <taxon>Caulobacterales</taxon>
        <taxon>Caulobacteraceae</taxon>
        <taxon>Phenylobacterium</taxon>
    </lineage>
</organism>
<evidence type="ECO:0000313" key="5">
    <source>
        <dbReference type="EMBL" id="MFD1782810.1"/>
    </source>
</evidence>
<accession>A0ABW4N2A2</accession>
<dbReference type="PANTHER" id="PTHR30469:SF15">
    <property type="entry name" value="HLYD FAMILY OF SECRETION PROTEINS"/>
    <property type="match status" value="1"/>
</dbReference>
<dbReference type="Pfam" id="PF25954">
    <property type="entry name" value="Beta-barrel_RND_2"/>
    <property type="match status" value="1"/>
</dbReference>
<gene>
    <name evidence="5" type="ORF">ACFSC0_05350</name>
</gene>
<evidence type="ECO:0000259" key="4">
    <source>
        <dbReference type="Pfam" id="PF25954"/>
    </source>
</evidence>
<dbReference type="PROSITE" id="PS51257">
    <property type="entry name" value="PROKAR_LIPOPROTEIN"/>
    <property type="match status" value="1"/>
</dbReference>
<evidence type="ECO:0000256" key="1">
    <source>
        <dbReference type="ARBA" id="ARBA00009477"/>
    </source>
</evidence>
<feature type="coiled-coil region" evidence="2">
    <location>
        <begin position="97"/>
        <end position="126"/>
    </location>
</feature>